<reference evidence="1 2" key="1">
    <citation type="journal article" date="2015" name="Genome Announc.">
        <title>Expanding the biotechnology potential of lactobacilli through comparative genomics of 213 strains and associated genera.</title>
        <authorList>
            <person name="Sun Z."/>
            <person name="Harris H.M."/>
            <person name="McCann A."/>
            <person name="Guo C."/>
            <person name="Argimon S."/>
            <person name="Zhang W."/>
            <person name="Yang X."/>
            <person name="Jeffery I.B."/>
            <person name="Cooney J.C."/>
            <person name="Kagawa T.F."/>
            <person name="Liu W."/>
            <person name="Song Y."/>
            <person name="Salvetti E."/>
            <person name="Wrobel A."/>
            <person name="Rasinkangas P."/>
            <person name="Parkhill J."/>
            <person name="Rea M.C."/>
            <person name="O'Sullivan O."/>
            <person name="Ritari J."/>
            <person name="Douillard F.P."/>
            <person name="Paul Ross R."/>
            <person name="Yang R."/>
            <person name="Briner A.E."/>
            <person name="Felis G.E."/>
            <person name="de Vos W.M."/>
            <person name="Barrangou R."/>
            <person name="Klaenhammer T.R."/>
            <person name="Caufield P.W."/>
            <person name="Cui Y."/>
            <person name="Zhang H."/>
            <person name="O'Toole P.W."/>
        </authorList>
    </citation>
    <scope>NUCLEOTIDE SEQUENCE [LARGE SCALE GENOMIC DNA]</scope>
    <source>
        <strain evidence="1 2">DSM 13345</strain>
    </source>
</reference>
<dbReference type="InterPro" id="IPR013320">
    <property type="entry name" value="ConA-like_dom_sf"/>
</dbReference>
<organism evidence="1 2">
    <name type="scientific">Limosilactobacillus mucosae DSM 13345</name>
    <dbReference type="NCBI Taxonomy" id="1423771"/>
    <lineage>
        <taxon>Bacteria</taxon>
        <taxon>Bacillati</taxon>
        <taxon>Bacillota</taxon>
        <taxon>Bacilli</taxon>
        <taxon>Lactobacillales</taxon>
        <taxon>Lactobacillaceae</taxon>
        <taxon>Limosilactobacillus</taxon>
    </lineage>
</organism>
<accession>A0A0R1NQP7</accession>
<sequence>MGETMKFLVDDLAWTREPAAYSISKDKIEIVTKPHTDLWQRTYYHFRNDNAPVLQMQTSEQYFSFIVKTAFESKHRFDQCGIVMYLDSENWLKGSIEYENETFQHLGSVVTNQGYSDWATTEIPASIKSMWYRFSRRADDYCIECSDDGVTFKQMRICHMAKGDGTIKFGIYACSPENSSFKATFTNFELTECKWLTHDGQQADHDLI</sequence>
<dbReference type="SUPFAM" id="SSF49899">
    <property type="entry name" value="Concanavalin A-like lectins/glucanases"/>
    <property type="match status" value="1"/>
</dbReference>
<evidence type="ECO:0000313" key="2">
    <source>
        <dbReference type="Proteomes" id="UP000050901"/>
    </source>
</evidence>
<evidence type="ECO:0008006" key="3">
    <source>
        <dbReference type="Google" id="ProtNLM"/>
    </source>
</evidence>
<dbReference type="PATRIC" id="fig|1423771.3.peg.1618"/>
<name>A0A0R1NQP7_LIMMU</name>
<dbReference type="PANTHER" id="PTHR35332">
    <property type="entry name" value="REGULATION OF ENOLASE PROTEIN 1"/>
    <property type="match status" value="1"/>
</dbReference>
<dbReference type="EMBL" id="AZEQ01000048">
    <property type="protein sequence ID" value="KRL22204.1"/>
    <property type="molecule type" value="Genomic_DNA"/>
</dbReference>
<dbReference type="Proteomes" id="UP000050901">
    <property type="component" value="Unassembled WGS sequence"/>
</dbReference>
<dbReference type="InterPro" id="IPR015987">
    <property type="entry name" value="UCP022704"/>
</dbReference>
<proteinExistence type="predicted"/>
<dbReference type="PANTHER" id="PTHR35332:SF2">
    <property type="entry name" value="REGULATION OF ENOLASE PROTEIN 1"/>
    <property type="match status" value="1"/>
</dbReference>
<evidence type="ECO:0000313" key="1">
    <source>
        <dbReference type="EMBL" id="KRL22204.1"/>
    </source>
</evidence>
<protein>
    <recommendedName>
        <fullName evidence="3">DUF1349 domain-containing protein</fullName>
    </recommendedName>
</protein>
<dbReference type="PIRSF" id="PIRSF022704">
    <property type="entry name" value="UCP022704"/>
    <property type="match status" value="1"/>
</dbReference>
<dbReference type="InterPro" id="IPR009784">
    <property type="entry name" value="DUF1349"/>
</dbReference>
<dbReference type="Gene3D" id="2.60.120.200">
    <property type="match status" value="1"/>
</dbReference>
<gene>
    <name evidence="1" type="ORF">FC47_GL001583</name>
</gene>
<comment type="caution">
    <text evidence="1">The sequence shown here is derived from an EMBL/GenBank/DDBJ whole genome shotgun (WGS) entry which is preliminary data.</text>
</comment>
<dbReference type="Pfam" id="PF07081">
    <property type="entry name" value="DUF1349"/>
    <property type="match status" value="1"/>
</dbReference>
<dbReference type="AlphaFoldDB" id="A0A0R1NQP7"/>